<protein>
    <submittedName>
        <fullName evidence="5">Glycine zipper 2TM domain-containing protein</fullName>
    </submittedName>
</protein>
<evidence type="ECO:0000259" key="4">
    <source>
        <dbReference type="Pfam" id="PF05433"/>
    </source>
</evidence>
<name>A0A934W3M6_9BURK</name>
<keyword evidence="3" id="KW-0732">Signal</keyword>
<reference evidence="5" key="1">
    <citation type="submission" date="2021-01" db="EMBL/GenBank/DDBJ databases">
        <title>Genome sequence of strain Noviherbaspirillum sp. DKR-6.</title>
        <authorList>
            <person name="Chaudhary D.K."/>
        </authorList>
    </citation>
    <scope>NUCLEOTIDE SEQUENCE</scope>
    <source>
        <strain evidence="5">DKR-6</strain>
    </source>
</reference>
<dbReference type="Pfam" id="PF05433">
    <property type="entry name" value="Rick_17kDa_Anti"/>
    <property type="match status" value="1"/>
</dbReference>
<proteinExistence type="predicted"/>
<dbReference type="GO" id="GO:0019867">
    <property type="term" value="C:outer membrane"/>
    <property type="evidence" value="ECO:0007669"/>
    <property type="project" value="InterPro"/>
</dbReference>
<evidence type="ECO:0000313" key="6">
    <source>
        <dbReference type="Proteomes" id="UP000622890"/>
    </source>
</evidence>
<dbReference type="InterPro" id="IPR051407">
    <property type="entry name" value="Bact_OM_lipoprot/Surf_antigen"/>
</dbReference>
<dbReference type="EMBL" id="JAEPBG010000001">
    <property type="protein sequence ID" value="MBK4733002.1"/>
    <property type="molecule type" value="Genomic_DNA"/>
</dbReference>
<dbReference type="PANTHER" id="PTHR35603">
    <property type="match status" value="1"/>
</dbReference>
<feature type="chain" id="PRO_5037320479" evidence="3">
    <location>
        <begin position="21"/>
        <end position="177"/>
    </location>
</feature>
<evidence type="ECO:0000313" key="5">
    <source>
        <dbReference type="EMBL" id="MBK4733002.1"/>
    </source>
</evidence>
<feature type="signal peptide" evidence="3">
    <location>
        <begin position="1"/>
        <end position="20"/>
    </location>
</feature>
<comment type="caution">
    <text evidence="5">The sequence shown here is derived from an EMBL/GenBank/DDBJ whole genome shotgun (WGS) entry which is preliminary data.</text>
</comment>
<evidence type="ECO:0000256" key="1">
    <source>
        <dbReference type="ARBA" id="ARBA00004370"/>
    </source>
</evidence>
<dbReference type="InterPro" id="IPR008816">
    <property type="entry name" value="Gly_zipper_2TM_dom"/>
</dbReference>
<evidence type="ECO:0000256" key="2">
    <source>
        <dbReference type="ARBA" id="ARBA00023136"/>
    </source>
</evidence>
<keyword evidence="2" id="KW-0472">Membrane</keyword>
<dbReference type="AlphaFoldDB" id="A0A934W3M6"/>
<dbReference type="Proteomes" id="UP000622890">
    <property type="component" value="Unassembled WGS sequence"/>
</dbReference>
<accession>A0A934W3M6</accession>
<evidence type="ECO:0000256" key="3">
    <source>
        <dbReference type="SAM" id="SignalP"/>
    </source>
</evidence>
<gene>
    <name evidence="5" type="ORF">JJB74_00025</name>
</gene>
<sequence length="177" mass="19018">MSFRTLSVIAVLAFPLVASATEYRILERPRQECWNEQVPVQNAGQGYGGVVLGGLAGGILGNQVGGGNGRAVATAVGAVTGALVGDQIANSGGPGFRSVQRCRTVVDQVRVPVAQEPAAVYVQPAPVYVRPAPVYAQPPMVVQQPGYYVAPAQPDYYGYGDRWDRRWHKHHHHDDDD</sequence>
<dbReference type="PANTHER" id="PTHR35603:SF2">
    <property type="entry name" value="OUTER MEMBRANE LIPOPROTEIN"/>
    <property type="match status" value="1"/>
</dbReference>
<comment type="subcellular location">
    <subcellularLocation>
        <location evidence="1">Membrane</location>
    </subcellularLocation>
</comment>
<organism evidence="5 6">
    <name type="scientific">Noviherbaspirillum pedocola</name>
    <dbReference type="NCBI Taxonomy" id="2801341"/>
    <lineage>
        <taxon>Bacteria</taxon>
        <taxon>Pseudomonadati</taxon>
        <taxon>Pseudomonadota</taxon>
        <taxon>Betaproteobacteria</taxon>
        <taxon>Burkholderiales</taxon>
        <taxon>Oxalobacteraceae</taxon>
        <taxon>Noviherbaspirillum</taxon>
    </lineage>
</organism>
<keyword evidence="6" id="KW-1185">Reference proteome</keyword>
<dbReference type="RefSeq" id="WP_200589417.1">
    <property type="nucleotide sequence ID" value="NZ_JAEPBG010000001.1"/>
</dbReference>
<feature type="domain" description="Glycine zipper 2TM" evidence="4">
    <location>
        <begin position="48"/>
        <end position="88"/>
    </location>
</feature>